<dbReference type="RefSeq" id="WP_151129504.1">
    <property type="nucleotide sequence ID" value="NZ_VZQZ01000011.1"/>
</dbReference>
<dbReference type="InterPro" id="IPR051686">
    <property type="entry name" value="Lipoprotein_DolP"/>
</dbReference>
<protein>
    <submittedName>
        <fullName evidence="3">BON domain-containing protein</fullName>
    </submittedName>
</protein>
<reference evidence="3 4" key="1">
    <citation type="submission" date="2019-09" db="EMBL/GenBank/DDBJ databases">
        <title>Geobacter sp. Red96, a novel strain isolated from paddy soil.</title>
        <authorList>
            <person name="Xu Z."/>
            <person name="Masuda Y."/>
            <person name="Itoh H."/>
            <person name="Senoo K."/>
        </authorList>
    </citation>
    <scope>NUCLEOTIDE SEQUENCE [LARGE SCALE GENOMIC DNA]</scope>
    <source>
        <strain evidence="3 4">Red96</strain>
    </source>
</reference>
<evidence type="ECO:0000256" key="1">
    <source>
        <dbReference type="SAM" id="SignalP"/>
    </source>
</evidence>
<accession>A0A7J4ZMQ2</accession>
<proteinExistence type="predicted"/>
<evidence type="ECO:0000313" key="3">
    <source>
        <dbReference type="EMBL" id="KAB0663809.1"/>
    </source>
</evidence>
<name>A0A7J4ZMQ2_9BACT</name>
<dbReference type="Gene3D" id="3.30.1340.30">
    <property type="match status" value="1"/>
</dbReference>
<dbReference type="SMART" id="SM00749">
    <property type="entry name" value="BON"/>
    <property type="match status" value="1"/>
</dbReference>
<evidence type="ECO:0000313" key="4">
    <source>
        <dbReference type="Proteomes" id="UP000420562"/>
    </source>
</evidence>
<sequence>MAKSHRMLKLLVCSVLVAAPLAPLAGYAAEDRHETTGQYVDDSVITTKVKAAIFGDKTLKTLQVTVKTFKGVVQLSGFVDSAQSAARAGEVAGSVAGVKEVKNDLVVK</sequence>
<comment type="caution">
    <text evidence="3">The sequence shown here is derived from an EMBL/GenBank/DDBJ whole genome shotgun (WGS) entry which is preliminary data.</text>
</comment>
<evidence type="ECO:0000259" key="2">
    <source>
        <dbReference type="PROSITE" id="PS50914"/>
    </source>
</evidence>
<dbReference type="InterPro" id="IPR007055">
    <property type="entry name" value="BON_dom"/>
</dbReference>
<dbReference type="EMBL" id="VZQZ01000011">
    <property type="protein sequence ID" value="KAB0663809.1"/>
    <property type="molecule type" value="Genomic_DNA"/>
</dbReference>
<dbReference type="AlphaFoldDB" id="A0A7J4ZMQ2"/>
<feature type="chain" id="PRO_5029664868" evidence="1">
    <location>
        <begin position="29"/>
        <end position="108"/>
    </location>
</feature>
<keyword evidence="1" id="KW-0732">Signal</keyword>
<dbReference type="InterPro" id="IPR014004">
    <property type="entry name" value="Transpt-assoc_nodulatn_dom_bac"/>
</dbReference>
<organism evidence="3 4">
    <name type="scientific">Oryzomonas japonica</name>
    <dbReference type="NCBI Taxonomy" id="2603858"/>
    <lineage>
        <taxon>Bacteria</taxon>
        <taxon>Pseudomonadati</taxon>
        <taxon>Thermodesulfobacteriota</taxon>
        <taxon>Desulfuromonadia</taxon>
        <taxon>Geobacterales</taxon>
        <taxon>Geobacteraceae</taxon>
        <taxon>Oryzomonas</taxon>
    </lineage>
</organism>
<feature type="signal peptide" evidence="1">
    <location>
        <begin position="1"/>
        <end position="28"/>
    </location>
</feature>
<dbReference type="Proteomes" id="UP000420562">
    <property type="component" value="Unassembled WGS sequence"/>
</dbReference>
<dbReference type="PANTHER" id="PTHR34606">
    <property type="entry name" value="BON DOMAIN-CONTAINING PROTEIN"/>
    <property type="match status" value="1"/>
</dbReference>
<feature type="domain" description="BON" evidence="2">
    <location>
        <begin position="41"/>
        <end position="108"/>
    </location>
</feature>
<keyword evidence="4" id="KW-1185">Reference proteome</keyword>
<dbReference type="Pfam" id="PF04972">
    <property type="entry name" value="BON"/>
    <property type="match status" value="1"/>
</dbReference>
<dbReference type="PANTHER" id="PTHR34606:SF16">
    <property type="entry name" value="BON DOMAIN-CONTAINING PROTEIN"/>
    <property type="match status" value="1"/>
</dbReference>
<gene>
    <name evidence="3" type="ORF">F6V25_15365</name>
</gene>
<dbReference type="PROSITE" id="PS50914">
    <property type="entry name" value="BON"/>
    <property type="match status" value="1"/>
</dbReference>